<dbReference type="Proteomes" id="UP000604046">
    <property type="component" value="Unassembled WGS sequence"/>
</dbReference>
<evidence type="ECO:0000256" key="1">
    <source>
        <dbReference type="SAM" id="Coils"/>
    </source>
</evidence>
<name>A0A812L2K8_9DINO</name>
<keyword evidence="1" id="KW-0175">Coiled coil</keyword>
<gene>
    <name evidence="3" type="ORF">SNAT2548_LOCUS9889</name>
</gene>
<dbReference type="AlphaFoldDB" id="A0A812L2K8"/>
<keyword evidence="4" id="KW-1185">Reference proteome</keyword>
<accession>A0A812L2K8</accession>
<evidence type="ECO:0000313" key="4">
    <source>
        <dbReference type="Proteomes" id="UP000604046"/>
    </source>
</evidence>
<organism evidence="3 4">
    <name type="scientific">Symbiodinium natans</name>
    <dbReference type="NCBI Taxonomy" id="878477"/>
    <lineage>
        <taxon>Eukaryota</taxon>
        <taxon>Sar</taxon>
        <taxon>Alveolata</taxon>
        <taxon>Dinophyceae</taxon>
        <taxon>Suessiales</taxon>
        <taxon>Symbiodiniaceae</taxon>
        <taxon>Symbiodinium</taxon>
    </lineage>
</organism>
<sequence>MKRPSFEPHIPIGTDSHPYPDHGSKPHSFSLLGTDDGKGRLQQCQNFRDVRGDRLRHWFAFTGMRGHALIEQVVKIDITEEEAAALREEMDQVSEFQRLLRARLNFKGFTTLDAEFTLAAFFHPTAVKILKRKPGGNTAHSS</sequence>
<comment type="caution">
    <text evidence="3">The sequence shown here is derived from an EMBL/GenBank/DDBJ whole genome shotgun (WGS) entry which is preliminary data.</text>
</comment>
<feature type="region of interest" description="Disordered" evidence="2">
    <location>
        <begin position="1"/>
        <end position="30"/>
    </location>
</feature>
<reference evidence="3" key="1">
    <citation type="submission" date="2021-02" db="EMBL/GenBank/DDBJ databases">
        <authorList>
            <person name="Dougan E. K."/>
            <person name="Rhodes N."/>
            <person name="Thang M."/>
            <person name="Chan C."/>
        </authorList>
    </citation>
    <scope>NUCLEOTIDE SEQUENCE</scope>
</reference>
<feature type="coiled-coil region" evidence="1">
    <location>
        <begin position="69"/>
        <end position="96"/>
    </location>
</feature>
<evidence type="ECO:0000256" key="2">
    <source>
        <dbReference type="SAM" id="MobiDB-lite"/>
    </source>
</evidence>
<evidence type="ECO:0000313" key="3">
    <source>
        <dbReference type="EMBL" id="CAE7234374.1"/>
    </source>
</evidence>
<proteinExistence type="predicted"/>
<protein>
    <submittedName>
        <fullName evidence="3">Uncharacterized protein</fullName>
    </submittedName>
</protein>
<dbReference type="EMBL" id="CAJNDS010000791">
    <property type="protein sequence ID" value="CAE7234374.1"/>
    <property type="molecule type" value="Genomic_DNA"/>
</dbReference>